<protein>
    <submittedName>
        <fullName evidence="1">Uncharacterized protein</fullName>
    </submittedName>
</protein>
<comment type="caution">
    <text evidence="1">The sequence shown here is derived from an EMBL/GenBank/DDBJ whole genome shotgun (WGS) entry which is preliminary data.</text>
</comment>
<proteinExistence type="predicted"/>
<sequence>RRILAYDEILEESESDHIELQESYDSFFGIDEEVDSEIENEFDNADLKVGDIPNKVNEMKNTRFNFNLHFI</sequence>
<dbReference type="Proteomes" id="UP001516400">
    <property type="component" value="Unassembled WGS sequence"/>
</dbReference>
<accession>A0ABD2NGH9</accession>
<reference evidence="1 2" key="1">
    <citation type="journal article" date="2021" name="BMC Biol.">
        <title>Horizontally acquired antibacterial genes associated with adaptive radiation of ladybird beetles.</title>
        <authorList>
            <person name="Li H.S."/>
            <person name="Tang X.F."/>
            <person name="Huang Y.H."/>
            <person name="Xu Z.Y."/>
            <person name="Chen M.L."/>
            <person name="Du X.Y."/>
            <person name="Qiu B.Y."/>
            <person name="Chen P.T."/>
            <person name="Zhang W."/>
            <person name="Slipinski A."/>
            <person name="Escalona H.E."/>
            <person name="Waterhouse R.M."/>
            <person name="Zwick A."/>
            <person name="Pang H."/>
        </authorList>
    </citation>
    <scope>NUCLEOTIDE SEQUENCE [LARGE SCALE GENOMIC DNA]</scope>
    <source>
        <strain evidence="1">SYSU2018</strain>
    </source>
</reference>
<feature type="non-terminal residue" evidence="1">
    <location>
        <position position="1"/>
    </location>
</feature>
<name>A0ABD2NGH9_9CUCU</name>
<dbReference type="AlphaFoldDB" id="A0ABD2NGH9"/>
<keyword evidence="2" id="KW-1185">Reference proteome</keyword>
<evidence type="ECO:0000313" key="2">
    <source>
        <dbReference type="Proteomes" id="UP001516400"/>
    </source>
</evidence>
<gene>
    <name evidence="1" type="ORF">HHI36_012991</name>
</gene>
<evidence type="ECO:0000313" key="1">
    <source>
        <dbReference type="EMBL" id="KAL3277649.1"/>
    </source>
</evidence>
<dbReference type="EMBL" id="JABFTP020000103">
    <property type="protein sequence ID" value="KAL3277649.1"/>
    <property type="molecule type" value="Genomic_DNA"/>
</dbReference>
<organism evidence="1 2">
    <name type="scientific">Cryptolaemus montrouzieri</name>
    <dbReference type="NCBI Taxonomy" id="559131"/>
    <lineage>
        <taxon>Eukaryota</taxon>
        <taxon>Metazoa</taxon>
        <taxon>Ecdysozoa</taxon>
        <taxon>Arthropoda</taxon>
        <taxon>Hexapoda</taxon>
        <taxon>Insecta</taxon>
        <taxon>Pterygota</taxon>
        <taxon>Neoptera</taxon>
        <taxon>Endopterygota</taxon>
        <taxon>Coleoptera</taxon>
        <taxon>Polyphaga</taxon>
        <taxon>Cucujiformia</taxon>
        <taxon>Coccinelloidea</taxon>
        <taxon>Coccinellidae</taxon>
        <taxon>Scymninae</taxon>
        <taxon>Scymnini</taxon>
        <taxon>Cryptolaemus</taxon>
    </lineage>
</organism>